<keyword evidence="4" id="KW-1185">Reference proteome</keyword>
<feature type="region of interest" description="Disordered" evidence="1">
    <location>
        <begin position="1"/>
        <end position="33"/>
    </location>
</feature>
<proteinExistence type="predicted"/>
<dbReference type="InterPro" id="IPR036875">
    <property type="entry name" value="Znf_CCHC_sf"/>
</dbReference>
<organism evidence="3 4">
    <name type="scientific">Parasitella parasitica</name>
    <dbReference type="NCBI Taxonomy" id="35722"/>
    <lineage>
        <taxon>Eukaryota</taxon>
        <taxon>Fungi</taxon>
        <taxon>Fungi incertae sedis</taxon>
        <taxon>Mucoromycota</taxon>
        <taxon>Mucoromycotina</taxon>
        <taxon>Mucoromycetes</taxon>
        <taxon>Mucorales</taxon>
        <taxon>Mucorineae</taxon>
        <taxon>Mucoraceae</taxon>
        <taxon>Parasitella</taxon>
    </lineage>
</organism>
<dbReference type="EMBL" id="LN733835">
    <property type="protein sequence ID" value="CEP18442.1"/>
    <property type="molecule type" value="Genomic_DNA"/>
</dbReference>
<dbReference type="GO" id="GO:0003676">
    <property type="term" value="F:nucleic acid binding"/>
    <property type="evidence" value="ECO:0007669"/>
    <property type="project" value="InterPro"/>
</dbReference>
<feature type="region of interest" description="Disordered" evidence="1">
    <location>
        <begin position="297"/>
        <end position="355"/>
    </location>
</feature>
<dbReference type="AlphaFoldDB" id="A0A0B7NM38"/>
<evidence type="ECO:0000313" key="4">
    <source>
        <dbReference type="Proteomes" id="UP000054107"/>
    </source>
</evidence>
<dbReference type="InterPro" id="IPR001878">
    <property type="entry name" value="Znf_CCHC"/>
</dbReference>
<feature type="compositionally biased region" description="Basic residues" evidence="1">
    <location>
        <begin position="443"/>
        <end position="454"/>
    </location>
</feature>
<feature type="region of interest" description="Disordered" evidence="1">
    <location>
        <begin position="371"/>
        <end position="414"/>
    </location>
</feature>
<evidence type="ECO:0000256" key="1">
    <source>
        <dbReference type="SAM" id="MobiDB-lite"/>
    </source>
</evidence>
<dbReference type="Gene3D" id="4.10.60.10">
    <property type="entry name" value="Zinc finger, CCHC-type"/>
    <property type="match status" value="1"/>
</dbReference>
<evidence type="ECO:0000313" key="3">
    <source>
        <dbReference type="EMBL" id="CEP18442.1"/>
    </source>
</evidence>
<dbReference type="SMART" id="SM00343">
    <property type="entry name" value="ZnF_C2HC"/>
    <property type="match status" value="2"/>
</dbReference>
<dbReference type="OrthoDB" id="2248168at2759"/>
<protein>
    <recommendedName>
        <fullName evidence="2">CCHC-type domain-containing protein</fullName>
    </recommendedName>
</protein>
<gene>
    <name evidence="3" type="primary">PARPA_12746.1 scaffold 45468</name>
</gene>
<feature type="compositionally biased region" description="Basic and acidic residues" evidence="1">
    <location>
        <begin position="390"/>
        <end position="401"/>
    </location>
</feature>
<dbReference type="Proteomes" id="UP000054107">
    <property type="component" value="Unassembled WGS sequence"/>
</dbReference>
<feature type="compositionally biased region" description="Basic and acidic residues" evidence="1">
    <location>
        <begin position="22"/>
        <end position="33"/>
    </location>
</feature>
<sequence>MALSDKQPLTTGRNLIGGNTGDSRHNPNKQKDPMRSYAQVIKSNQARDCFDLGRKTAAELGELSEGGQLFVHAKDKNSIVIDGAQFTEANVNFKELGVLLREQYPEALGLRIRQATKGTQYFEINFRTAAAREEALKKDFTYKYKKSTVSRTFPKDATIIRVSISDLPYEDETILKDHMSNIFKYYGEILEMGLLYTVHGHWFTGRGFVTLNQIPGRDYKDLTPQIDSWDDNDRLKLTYTNMKPSCSRCHVTDHVFGNCPTMIRRIKQCYICGHSDHLQAGCPEAWWNLKKMAKKIAKRNTAHKSPTQARPTEDTTTTKESVTSADPSQVVTIEDSPTTVQQRDGLTFEVDGPSKAADATTIIQTDLMGDNHDTQEASAPIDSPLQENSNADHHQEERDVVSDTDMGSDVDDSDLDMSEATKEANETNVPIEQVLAKRRLQLKKAKNKKQKTIKQMKGNKALGQSSFGSRASGGVAKGQKQPTNTSSTL</sequence>
<dbReference type="GO" id="GO:0008270">
    <property type="term" value="F:zinc ion binding"/>
    <property type="evidence" value="ECO:0007669"/>
    <property type="project" value="InterPro"/>
</dbReference>
<accession>A0A0B7NM38</accession>
<name>A0A0B7NM38_9FUNG</name>
<feature type="domain" description="CCHC-type" evidence="2">
    <location>
        <begin position="245"/>
        <end position="261"/>
    </location>
</feature>
<evidence type="ECO:0000259" key="2">
    <source>
        <dbReference type="SMART" id="SM00343"/>
    </source>
</evidence>
<feature type="compositionally biased region" description="Polar residues" evidence="1">
    <location>
        <begin position="480"/>
        <end position="489"/>
    </location>
</feature>
<feature type="compositionally biased region" description="Polar residues" evidence="1">
    <location>
        <begin position="325"/>
        <end position="344"/>
    </location>
</feature>
<dbReference type="STRING" id="35722.A0A0B7NM38"/>
<feature type="domain" description="CCHC-type" evidence="2">
    <location>
        <begin position="268"/>
        <end position="284"/>
    </location>
</feature>
<dbReference type="SUPFAM" id="SSF57756">
    <property type="entry name" value="Retrovirus zinc finger-like domains"/>
    <property type="match status" value="1"/>
</dbReference>
<reference evidence="3 4" key="1">
    <citation type="submission" date="2014-09" db="EMBL/GenBank/DDBJ databases">
        <authorList>
            <person name="Ellenberger Sabrina"/>
        </authorList>
    </citation>
    <scope>NUCLEOTIDE SEQUENCE [LARGE SCALE GENOMIC DNA]</scope>
    <source>
        <strain evidence="3 4">CBS 412.66</strain>
    </source>
</reference>
<feature type="region of interest" description="Disordered" evidence="1">
    <location>
        <begin position="443"/>
        <end position="489"/>
    </location>
</feature>